<evidence type="ECO:0000313" key="3">
    <source>
        <dbReference type="EMBL" id="ACL65473.1"/>
    </source>
</evidence>
<dbReference type="RefSeq" id="WP_012633324.1">
    <property type="nucleotide sequence ID" value="NC_011891.1"/>
</dbReference>
<evidence type="ECO:0000256" key="1">
    <source>
        <dbReference type="SAM" id="Coils"/>
    </source>
</evidence>
<feature type="region of interest" description="Disordered" evidence="2">
    <location>
        <begin position="54"/>
        <end position="76"/>
    </location>
</feature>
<accession>B8J967</accession>
<dbReference type="AlphaFoldDB" id="B8J967"/>
<dbReference type="HOGENOM" id="CLU_2646562_0_0_7"/>
<reference evidence="3" key="1">
    <citation type="submission" date="2009-01" db="EMBL/GenBank/DDBJ databases">
        <title>Complete sequence of Anaeromyxobacter dehalogenans 2CP-1.</title>
        <authorList>
            <consortium name="US DOE Joint Genome Institute"/>
            <person name="Lucas S."/>
            <person name="Copeland A."/>
            <person name="Lapidus A."/>
            <person name="Glavina del Rio T."/>
            <person name="Dalin E."/>
            <person name="Tice H."/>
            <person name="Bruce D."/>
            <person name="Goodwin L."/>
            <person name="Pitluck S."/>
            <person name="Saunders E."/>
            <person name="Brettin T."/>
            <person name="Detter J.C."/>
            <person name="Han C."/>
            <person name="Larimer F."/>
            <person name="Land M."/>
            <person name="Hauser L."/>
            <person name="Kyrpides N."/>
            <person name="Ovchinnikova G."/>
            <person name="Beliaev A.S."/>
            <person name="Richardson P."/>
        </authorList>
    </citation>
    <scope>NUCLEOTIDE SEQUENCE</scope>
    <source>
        <strain evidence="3">2CP-1</strain>
    </source>
</reference>
<organism evidence="3 4">
    <name type="scientific">Anaeromyxobacter dehalogenans (strain ATCC BAA-258 / DSM 21875 / 2CP-1)</name>
    <dbReference type="NCBI Taxonomy" id="455488"/>
    <lineage>
        <taxon>Bacteria</taxon>
        <taxon>Pseudomonadati</taxon>
        <taxon>Myxococcota</taxon>
        <taxon>Myxococcia</taxon>
        <taxon>Myxococcales</taxon>
        <taxon>Cystobacterineae</taxon>
        <taxon>Anaeromyxobacteraceae</taxon>
        <taxon>Anaeromyxobacter</taxon>
    </lineage>
</organism>
<keyword evidence="1" id="KW-0175">Coiled coil</keyword>
<proteinExistence type="predicted"/>
<evidence type="ECO:0000313" key="4">
    <source>
        <dbReference type="Proteomes" id="UP000007089"/>
    </source>
</evidence>
<dbReference type="Proteomes" id="UP000007089">
    <property type="component" value="Chromosome"/>
</dbReference>
<feature type="coiled-coil region" evidence="1">
    <location>
        <begin position="10"/>
        <end position="49"/>
    </location>
</feature>
<evidence type="ECO:0000256" key="2">
    <source>
        <dbReference type="SAM" id="MobiDB-lite"/>
    </source>
</evidence>
<keyword evidence="4" id="KW-1185">Reference proteome</keyword>
<dbReference type="KEGG" id="acp:A2cp1_2133"/>
<protein>
    <submittedName>
        <fullName evidence="3">Uncharacterized protein</fullName>
    </submittedName>
</protein>
<name>B8J967_ANAD2</name>
<gene>
    <name evidence="3" type="ordered locus">A2cp1_2133</name>
</gene>
<dbReference type="EMBL" id="CP001359">
    <property type="protein sequence ID" value="ACL65473.1"/>
    <property type="molecule type" value="Genomic_DNA"/>
</dbReference>
<sequence>MARRVDYPKVKQLHAQIEEILARREQMTAEDLERASEKLEEAARALGFDFPAWEDPADVDARPRPPVQGKGRRGRR</sequence>